<dbReference type="PANTHER" id="PTHR46187:SF3">
    <property type="entry name" value="ALKALINE CERAMIDASE 3"/>
    <property type="match status" value="1"/>
</dbReference>
<dbReference type="InterPro" id="IPR008901">
    <property type="entry name" value="ACER"/>
</dbReference>
<sequence length="348" mass="40121">MPSWLPSIPYPPARVDGYWAPITSTIDWCEEVSKPARTTPTAQPCLTKAFTQNYYATPYSAEIVNTLTNALFVYLACKGIYNCYTQGHDRIFLLTFIGYLIVGSGSFAFHTTLKYPMQLVDELSMIYTTCLMFWATFEHKRAAPIPLLLGVFVTALALFITGYYHYLQDPTFHQNAYAVLTALVLTRSMYIMEVNIRPYFRRRRGGQGKVAENGGIGEKEQAEERRKDERDVVVIRQMWFMIGVGLSVFLGGFGIWTLDNKYCSTLRRWRHEIGLPWGILLEGHGWWHLMTGLGAYFYIAWGIWLRHCLNDRQDEYELVWPSLFTSIPRVMRRTHAMNGANGHSKRTM</sequence>
<evidence type="ECO:0000313" key="11">
    <source>
        <dbReference type="Proteomes" id="UP001168146"/>
    </source>
</evidence>
<dbReference type="GO" id="GO:0046514">
    <property type="term" value="P:ceramide catabolic process"/>
    <property type="evidence" value="ECO:0007669"/>
    <property type="project" value="TreeGrafter"/>
</dbReference>
<evidence type="ECO:0000256" key="1">
    <source>
        <dbReference type="ARBA" id="ARBA00004141"/>
    </source>
</evidence>
<keyword evidence="7" id="KW-0106">Calcium</keyword>
<feature type="binding site" evidence="7">
    <location>
        <position position="53"/>
    </location>
    <ligand>
        <name>Ca(2+)</name>
        <dbReference type="ChEBI" id="CHEBI:29108"/>
    </ligand>
</feature>
<proteinExistence type="inferred from homology"/>
<feature type="transmembrane region" description="Helical" evidence="9">
    <location>
        <begin position="91"/>
        <end position="109"/>
    </location>
</feature>
<feature type="transmembrane region" description="Helical" evidence="9">
    <location>
        <begin position="238"/>
        <end position="258"/>
    </location>
</feature>
<feature type="transmembrane region" description="Helical" evidence="9">
    <location>
        <begin position="147"/>
        <end position="164"/>
    </location>
</feature>
<evidence type="ECO:0000256" key="5">
    <source>
        <dbReference type="ARBA" id="ARBA00022989"/>
    </source>
</evidence>
<comment type="caution">
    <text evidence="10">The sequence shown here is derived from an EMBL/GenBank/DDBJ whole genome shotgun (WGS) entry which is preliminary data.</text>
</comment>
<dbReference type="GO" id="GO:0046872">
    <property type="term" value="F:metal ion binding"/>
    <property type="evidence" value="ECO:0007669"/>
    <property type="project" value="UniProtKB-KW"/>
</dbReference>
<feature type="binding site" evidence="8">
    <location>
        <position position="110"/>
    </location>
    <ligand>
        <name>Zn(2+)</name>
        <dbReference type="ChEBI" id="CHEBI:29105"/>
        <note>catalytic</note>
    </ligand>
</feature>
<dbReference type="Pfam" id="PF05875">
    <property type="entry name" value="Ceramidase"/>
    <property type="match status" value="1"/>
</dbReference>
<feature type="binding site" evidence="7">
    <location>
        <position position="62"/>
    </location>
    <ligand>
        <name>Ca(2+)</name>
        <dbReference type="ChEBI" id="CHEBI:29108"/>
    </ligand>
</feature>
<evidence type="ECO:0000256" key="9">
    <source>
        <dbReference type="SAM" id="Phobius"/>
    </source>
</evidence>
<comment type="cofactor">
    <cofactor evidence="8">
        <name>Zn(2+)</name>
        <dbReference type="ChEBI" id="CHEBI:29105"/>
    </cofactor>
</comment>
<feature type="binding site" evidence="7">
    <location>
        <position position="30"/>
    </location>
    <ligand>
        <name>Ca(2+)</name>
        <dbReference type="ChEBI" id="CHEBI:29108"/>
    </ligand>
</feature>
<protein>
    <submittedName>
        <fullName evidence="10">Alkaline ceramidase ydc1</fullName>
    </submittedName>
</protein>
<keyword evidence="8" id="KW-0862">Zinc</keyword>
<reference evidence="10" key="1">
    <citation type="submission" date="2021-12" db="EMBL/GenBank/DDBJ databases">
        <title>Black yeast isolated from Biological Soil Crust.</title>
        <authorList>
            <person name="Kurbessoian T."/>
        </authorList>
    </citation>
    <scope>NUCLEOTIDE SEQUENCE</scope>
    <source>
        <strain evidence="10">CCFEE 5208</strain>
    </source>
</reference>
<dbReference type="GO" id="GO:0046513">
    <property type="term" value="P:ceramide biosynthetic process"/>
    <property type="evidence" value="ECO:0007669"/>
    <property type="project" value="TreeGrafter"/>
</dbReference>
<accession>A0AAN6FS89</accession>
<keyword evidence="6 9" id="KW-0472">Membrane</keyword>
<gene>
    <name evidence="10" type="primary">YDC1_1</name>
    <name evidence="10" type="ORF">LTR82_005245</name>
</gene>
<comment type="subcellular location">
    <subcellularLocation>
        <location evidence="1">Membrane</location>
        <topology evidence="1">Multi-pass membrane protein</topology>
    </subcellularLocation>
</comment>
<feature type="transmembrane region" description="Helical" evidence="9">
    <location>
        <begin position="285"/>
        <end position="305"/>
    </location>
</feature>
<dbReference type="PANTHER" id="PTHR46187">
    <property type="entry name" value="ALKALINE CERAMIDASE 3"/>
    <property type="match status" value="1"/>
</dbReference>
<keyword evidence="7" id="KW-0479">Metal-binding</keyword>
<organism evidence="10 11">
    <name type="scientific">Friedmanniomyces endolithicus</name>
    <dbReference type="NCBI Taxonomy" id="329885"/>
    <lineage>
        <taxon>Eukaryota</taxon>
        <taxon>Fungi</taxon>
        <taxon>Dikarya</taxon>
        <taxon>Ascomycota</taxon>
        <taxon>Pezizomycotina</taxon>
        <taxon>Dothideomycetes</taxon>
        <taxon>Dothideomycetidae</taxon>
        <taxon>Mycosphaerellales</taxon>
        <taxon>Teratosphaeriaceae</taxon>
        <taxon>Friedmanniomyces</taxon>
    </lineage>
</organism>
<feature type="binding site" evidence="8">
    <location>
        <position position="288"/>
    </location>
    <ligand>
        <name>Zn(2+)</name>
        <dbReference type="ChEBI" id="CHEBI:29105"/>
        <note>catalytic</note>
    </ligand>
</feature>
<feature type="binding site" evidence="8">
    <location>
        <position position="284"/>
    </location>
    <ligand>
        <name>Zn(2+)</name>
        <dbReference type="ChEBI" id="CHEBI:29105"/>
        <note>catalytic</note>
    </ligand>
</feature>
<evidence type="ECO:0000256" key="2">
    <source>
        <dbReference type="ARBA" id="ARBA00009780"/>
    </source>
</evidence>
<evidence type="ECO:0000256" key="3">
    <source>
        <dbReference type="ARBA" id="ARBA00022692"/>
    </source>
</evidence>
<feature type="transmembrane region" description="Helical" evidence="9">
    <location>
        <begin position="176"/>
        <end position="196"/>
    </location>
</feature>
<dbReference type="GO" id="GO:0016811">
    <property type="term" value="F:hydrolase activity, acting on carbon-nitrogen (but not peptide) bonds, in linear amides"/>
    <property type="evidence" value="ECO:0007669"/>
    <property type="project" value="InterPro"/>
</dbReference>
<name>A0AAN6FS89_9PEZI</name>
<keyword evidence="4" id="KW-0378">Hydrolase</keyword>
<evidence type="ECO:0000256" key="7">
    <source>
        <dbReference type="PIRSR" id="PIRSR608901-1"/>
    </source>
</evidence>
<evidence type="ECO:0000256" key="6">
    <source>
        <dbReference type="ARBA" id="ARBA00023136"/>
    </source>
</evidence>
<evidence type="ECO:0000313" key="10">
    <source>
        <dbReference type="EMBL" id="KAK0323498.1"/>
    </source>
</evidence>
<evidence type="ECO:0000256" key="4">
    <source>
        <dbReference type="ARBA" id="ARBA00022801"/>
    </source>
</evidence>
<comment type="similarity">
    <text evidence="2">Belongs to the alkaline ceramidase family.</text>
</comment>
<feature type="binding site" evidence="7">
    <location>
        <position position="27"/>
    </location>
    <ligand>
        <name>Ca(2+)</name>
        <dbReference type="ChEBI" id="CHEBI:29108"/>
    </ligand>
</feature>
<dbReference type="AlphaFoldDB" id="A0AAN6FS89"/>
<feature type="binding site" evidence="7">
    <location>
        <position position="28"/>
    </location>
    <ligand>
        <name>Ca(2+)</name>
        <dbReference type="ChEBI" id="CHEBI:29108"/>
    </ligand>
</feature>
<keyword evidence="3 9" id="KW-0812">Transmembrane</keyword>
<evidence type="ECO:0000256" key="8">
    <source>
        <dbReference type="PIRSR" id="PIRSR608901-2"/>
    </source>
</evidence>
<dbReference type="EMBL" id="JASUXU010000012">
    <property type="protein sequence ID" value="KAK0323498.1"/>
    <property type="molecule type" value="Genomic_DNA"/>
</dbReference>
<dbReference type="GO" id="GO:0005789">
    <property type="term" value="C:endoplasmic reticulum membrane"/>
    <property type="evidence" value="ECO:0007669"/>
    <property type="project" value="TreeGrafter"/>
</dbReference>
<feature type="transmembrane region" description="Helical" evidence="9">
    <location>
        <begin position="115"/>
        <end position="135"/>
    </location>
</feature>
<keyword evidence="5 9" id="KW-1133">Transmembrane helix</keyword>
<dbReference type="Proteomes" id="UP001168146">
    <property type="component" value="Unassembled WGS sequence"/>
</dbReference>